<sequence>MIKNHRKAIGCSSVLVIICATVGLAMSCIDDNMPANRLTMFVAIFATLLVAGFVVLYSNYRDINYDKKLAILYSRGEDDEYKSVPREEKNNQFFSKLMNFLFRKETKSKYVDFDYELSDDNIVTPELPQTGSCSHEEKFGHKSTEKNYGSIEMTSHCLDNPGEKLVANSIIESAELDIKKSCIQRK</sequence>
<organism evidence="2 3">
    <name type="scientific">Ehrlichia ruminantium</name>
    <name type="common">heartwater rickettsia</name>
    <name type="synonym">Cowdria ruminantium</name>
    <dbReference type="NCBI Taxonomy" id="779"/>
    <lineage>
        <taxon>Bacteria</taxon>
        <taxon>Pseudomonadati</taxon>
        <taxon>Pseudomonadota</taxon>
        <taxon>Alphaproteobacteria</taxon>
        <taxon>Rickettsiales</taxon>
        <taxon>Anaplasmataceae</taxon>
        <taxon>Ehrlichia</taxon>
    </lineage>
</organism>
<dbReference type="EMBL" id="BDDM01000169">
    <property type="protein sequence ID" value="GAT78292.1"/>
    <property type="molecule type" value="Genomic_DNA"/>
</dbReference>
<reference evidence="3" key="1">
    <citation type="submission" date="2016-05" db="EMBL/GenBank/DDBJ databases">
        <title>Draft genome sequences of four strains of Ehrlichia ruminantium, a tick-borne pathogen of ruminants, isolated from Zimbabwe, The Gambia and Ghana.</title>
        <authorList>
            <person name="Nakao R."/>
            <person name="Jongejan F."/>
            <person name="Sugimoto C."/>
        </authorList>
    </citation>
    <scope>NUCLEOTIDE SEQUENCE [LARGE SCALE GENOMIC DNA]</scope>
    <source>
        <strain evidence="3">Pokoase 417</strain>
    </source>
</reference>
<protein>
    <submittedName>
        <fullName evidence="2">Uncharacterized protein</fullName>
    </submittedName>
</protein>
<dbReference type="AlphaFoldDB" id="A0A170SS71"/>
<dbReference type="PROSITE" id="PS51257">
    <property type="entry name" value="PROKAR_LIPOPROTEIN"/>
    <property type="match status" value="1"/>
</dbReference>
<gene>
    <name evidence="2" type="ORF">EHRUM3_05090</name>
</gene>
<keyword evidence="1" id="KW-0812">Transmembrane</keyword>
<keyword evidence="1" id="KW-0472">Membrane</keyword>
<feature type="transmembrane region" description="Helical" evidence="1">
    <location>
        <begin position="37"/>
        <end position="58"/>
    </location>
</feature>
<evidence type="ECO:0000256" key="1">
    <source>
        <dbReference type="SAM" id="Phobius"/>
    </source>
</evidence>
<accession>A0A170SS71</accession>
<comment type="caution">
    <text evidence="2">The sequence shown here is derived from an EMBL/GenBank/DDBJ whole genome shotgun (WGS) entry which is preliminary data.</text>
</comment>
<dbReference type="RefSeq" id="WP_065433681.1">
    <property type="nucleotide sequence ID" value="NZ_BDDM01000169.1"/>
</dbReference>
<evidence type="ECO:0000313" key="3">
    <source>
        <dbReference type="Proteomes" id="UP000092731"/>
    </source>
</evidence>
<dbReference type="Proteomes" id="UP000092731">
    <property type="component" value="Unassembled WGS sequence"/>
</dbReference>
<proteinExistence type="predicted"/>
<name>A0A170SS71_EHRRU</name>
<evidence type="ECO:0000313" key="2">
    <source>
        <dbReference type="EMBL" id="GAT78292.1"/>
    </source>
</evidence>
<keyword evidence="1" id="KW-1133">Transmembrane helix</keyword>